<keyword evidence="4" id="KW-1185">Reference proteome</keyword>
<keyword evidence="2" id="KW-0472">Membrane</keyword>
<evidence type="ECO:0000313" key="4">
    <source>
        <dbReference type="Proteomes" id="UP001596432"/>
    </source>
</evidence>
<keyword evidence="2" id="KW-1133">Transmembrane helix</keyword>
<dbReference type="GeneID" id="78821683"/>
<feature type="region of interest" description="Disordered" evidence="1">
    <location>
        <begin position="83"/>
        <end position="110"/>
    </location>
</feature>
<proteinExistence type="predicted"/>
<dbReference type="Proteomes" id="UP001596432">
    <property type="component" value="Unassembled WGS sequence"/>
</dbReference>
<dbReference type="AlphaFoldDB" id="A0ABD5Y7Q9"/>
<comment type="caution">
    <text evidence="3">The sequence shown here is derived from an EMBL/GenBank/DDBJ whole genome shotgun (WGS) entry which is preliminary data.</text>
</comment>
<keyword evidence="2" id="KW-0812">Transmembrane</keyword>
<evidence type="ECO:0000256" key="1">
    <source>
        <dbReference type="SAM" id="MobiDB-lite"/>
    </source>
</evidence>
<sequence>MIWQDLVFLCGSVFSLCVLLPTLRDASARVPLGTALPSACIGLVYGTTFFTLGMTMSAVGSTAAATMWSLIALMRSPHRFNPTDGAAARAATTDTTRSSNDASGYTAHAD</sequence>
<dbReference type="EMBL" id="JBHTAS010000001">
    <property type="protein sequence ID" value="MFC7141370.1"/>
    <property type="molecule type" value="Genomic_DNA"/>
</dbReference>
<accession>A0ABD5Y7Q9</accession>
<protein>
    <submittedName>
        <fullName evidence="3">Uncharacterized protein</fullName>
    </submittedName>
</protein>
<feature type="compositionally biased region" description="Low complexity" evidence="1">
    <location>
        <begin position="83"/>
        <end position="97"/>
    </location>
</feature>
<name>A0ABD5Y7Q9_9EURY</name>
<evidence type="ECO:0000313" key="3">
    <source>
        <dbReference type="EMBL" id="MFC7141370.1"/>
    </source>
</evidence>
<evidence type="ECO:0000256" key="2">
    <source>
        <dbReference type="SAM" id="Phobius"/>
    </source>
</evidence>
<organism evidence="3 4">
    <name type="scientific">Halosimplex aquaticum</name>
    <dbReference type="NCBI Taxonomy" id="3026162"/>
    <lineage>
        <taxon>Archaea</taxon>
        <taxon>Methanobacteriati</taxon>
        <taxon>Methanobacteriota</taxon>
        <taxon>Stenosarchaea group</taxon>
        <taxon>Halobacteria</taxon>
        <taxon>Halobacteriales</taxon>
        <taxon>Haloarculaceae</taxon>
        <taxon>Halosimplex</taxon>
    </lineage>
</organism>
<dbReference type="RefSeq" id="WP_274322455.1">
    <property type="nucleotide sequence ID" value="NZ_CP118158.1"/>
</dbReference>
<gene>
    <name evidence="3" type="ORF">ACFQMA_16220</name>
</gene>
<feature type="transmembrane region" description="Helical" evidence="2">
    <location>
        <begin position="48"/>
        <end position="71"/>
    </location>
</feature>
<reference evidence="3 4" key="1">
    <citation type="journal article" date="2019" name="Int. J. Syst. Evol. Microbiol.">
        <title>The Global Catalogue of Microorganisms (GCM) 10K type strain sequencing project: providing services to taxonomists for standard genome sequencing and annotation.</title>
        <authorList>
            <consortium name="The Broad Institute Genomics Platform"/>
            <consortium name="The Broad Institute Genome Sequencing Center for Infectious Disease"/>
            <person name="Wu L."/>
            <person name="Ma J."/>
        </authorList>
    </citation>
    <scope>NUCLEOTIDE SEQUENCE [LARGE SCALE GENOMIC DNA]</scope>
    <source>
        <strain evidence="3 4">XZYJT29</strain>
    </source>
</reference>